<dbReference type="SUPFAM" id="SSF88946">
    <property type="entry name" value="Sigma2 domain of RNA polymerase sigma factors"/>
    <property type="match status" value="1"/>
</dbReference>
<protein>
    <submittedName>
        <fullName evidence="9">Sigma-70 family RNA polymerase sigma factor</fullName>
    </submittedName>
</protein>
<dbReference type="PANTHER" id="PTHR47756:SF2">
    <property type="entry name" value="BLL6612 PROTEIN"/>
    <property type="match status" value="1"/>
</dbReference>
<keyword evidence="10" id="KW-1185">Reference proteome</keyword>
<name>A0A4R9BM21_9MICO</name>
<dbReference type="GO" id="GO:0003677">
    <property type="term" value="F:DNA binding"/>
    <property type="evidence" value="ECO:0007669"/>
    <property type="project" value="InterPro"/>
</dbReference>
<comment type="similarity">
    <text evidence="1">Belongs to the sigma-70 factor family. ECF subfamily.</text>
</comment>
<keyword evidence="4" id="KW-0804">Transcription</keyword>
<sequence length="436" mass="47924">MTSPPLGAVLDDLHRAEWGGLVGGLVSMTGDWALAEDCVQDAFASALVAWRSGGVPDRPAAWLYTVARNKARDRLRRTIVEREKLRDLADLAAQADELPEIDEKTLPDEQLRLLFTCCHPALALPNRVALTLRAVAGLTTGEIASAFFVQESTMAQRLVRARQKITNAGIPYRIPTADLLPERLEGVLAVLYLLFNQGYSDASRTDLADAAIRMTRNVVRFAPSTDEARCLLSLMLLQSSRRAARRDKDGQQLTLENQDRSRWDRQSIDEALTLLTPLTQGNKRGFYRIQAEIAACHAQAPSPGATDWRQIVHLYDMLVTMSPSPVVELSRAIAVGMATGPEAALEILEHLDADPRLSTSHLLPAARADMLVRAGRHLEAATAFGFAAQRATSDLDRQQLLREAAAAMRHSGTAKPAQPETDTSTRKKDDDDPRTR</sequence>
<feature type="region of interest" description="Disordered" evidence="5">
    <location>
        <begin position="404"/>
        <end position="436"/>
    </location>
</feature>
<evidence type="ECO:0000313" key="10">
    <source>
        <dbReference type="Proteomes" id="UP000298468"/>
    </source>
</evidence>
<dbReference type="InterPro" id="IPR046531">
    <property type="entry name" value="DUF6596"/>
</dbReference>
<dbReference type="Pfam" id="PF20239">
    <property type="entry name" value="DUF6596"/>
    <property type="match status" value="1"/>
</dbReference>
<accession>A0A4R9BM21</accession>
<feature type="domain" description="RNA polymerase sigma factor 70 region 4 type 2" evidence="7">
    <location>
        <begin position="114"/>
        <end position="165"/>
    </location>
</feature>
<feature type="domain" description="DUF6596" evidence="8">
    <location>
        <begin position="183"/>
        <end position="275"/>
    </location>
</feature>
<dbReference type="Proteomes" id="UP000298468">
    <property type="component" value="Unassembled WGS sequence"/>
</dbReference>
<reference evidence="9 10" key="1">
    <citation type="submission" date="2019-03" db="EMBL/GenBank/DDBJ databases">
        <title>Genomics of glacier-inhabiting Cryobacterium strains.</title>
        <authorList>
            <person name="Liu Q."/>
            <person name="Xin Y.-H."/>
        </authorList>
    </citation>
    <scope>NUCLEOTIDE SEQUENCE [LARGE SCALE GENOMIC DNA]</scope>
    <source>
        <strain evidence="9 10">Sr59</strain>
    </source>
</reference>
<dbReference type="PANTHER" id="PTHR47756">
    <property type="entry name" value="BLL6612 PROTEIN-RELATED"/>
    <property type="match status" value="1"/>
</dbReference>
<evidence type="ECO:0000256" key="3">
    <source>
        <dbReference type="ARBA" id="ARBA00023082"/>
    </source>
</evidence>
<dbReference type="InterPro" id="IPR013249">
    <property type="entry name" value="RNA_pol_sigma70_r4_t2"/>
</dbReference>
<dbReference type="AlphaFoldDB" id="A0A4R9BM21"/>
<evidence type="ECO:0000259" key="7">
    <source>
        <dbReference type="Pfam" id="PF08281"/>
    </source>
</evidence>
<evidence type="ECO:0000259" key="6">
    <source>
        <dbReference type="Pfam" id="PF04542"/>
    </source>
</evidence>
<keyword evidence="2" id="KW-0805">Transcription regulation</keyword>
<dbReference type="GO" id="GO:0016987">
    <property type="term" value="F:sigma factor activity"/>
    <property type="evidence" value="ECO:0007669"/>
    <property type="project" value="UniProtKB-KW"/>
</dbReference>
<comment type="caution">
    <text evidence="9">The sequence shown here is derived from an EMBL/GenBank/DDBJ whole genome shotgun (WGS) entry which is preliminary data.</text>
</comment>
<dbReference type="SUPFAM" id="SSF88659">
    <property type="entry name" value="Sigma3 and sigma4 domains of RNA polymerase sigma factors"/>
    <property type="match status" value="1"/>
</dbReference>
<dbReference type="InterPro" id="IPR007627">
    <property type="entry name" value="RNA_pol_sigma70_r2"/>
</dbReference>
<dbReference type="Pfam" id="PF08281">
    <property type="entry name" value="Sigma70_r4_2"/>
    <property type="match status" value="1"/>
</dbReference>
<evidence type="ECO:0000256" key="4">
    <source>
        <dbReference type="ARBA" id="ARBA00023163"/>
    </source>
</evidence>
<gene>
    <name evidence="9" type="ORF">E3T61_13940</name>
</gene>
<keyword evidence="3" id="KW-0731">Sigma factor</keyword>
<dbReference type="Gene3D" id="1.10.1740.10">
    <property type="match status" value="1"/>
</dbReference>
<dbReference type="Gene3D" id="1.10.10.10">
    <property type="entry name" value="Winged helix-like DNA-binding domain superfamily/Winged helix DNA-binding domain"/>
    <property type="match status" value="1"/>
</dbReference>
<proteinExistence type="inferred from homology"/>
<feature type="compositionally biased region" description="Basic and acidic residues" evidence="5">
    <location>
        <begin position="423"/>
        <end position="436"/>
    </location>
</feature>
<dbReference type="InterPro" id="IPR013324">
    <property type="entry name" value="RNA_pol_sigma_r3/r4-like"/>
</dbReference>
<dbReference type="NCBIfam" id="TIGR02937">
    <property type="entry name" value="sigma70-ECF"/>
    <property type="match status" value="1"/>
</dbReference>
<dbReference type="RefSeq" id="WP_134641449.1">
    <property type="nucleotide sequence ID" value="NZ_SOHM01000031.1"/>
</dbReference>
<dbReference type="OrthoDB" id="9780299at2"/>
<dbReference type="InterPro" id="IPR036388">
    <property type="entry name" value="WH-like_DNA-bd_sf"/>
</dbReference>
<evidence type="ECO:0000256" key="5">
    <source>
        <dbReference type="SAM" id="MobiDB-lite"/>
    </source>
</evidence>
<evidence type="ECO:0000259" key="8">
    <source>
        <dbReference type="Pfam" id="PF20239"/>
    </source>
</evidence>
<feature type="domain" description="RNA polymerase sigma-70 region 2" evidence="6">
    <location>
        <begin position="25"/>
        <end position="77"/>
    </location>
</feature>
<dbReference type="InterPro" id="IPR014284">
    <property type="entry name" value="RNA_pol_sigma-70_dom"/>
</dbReference>
<dbReference type="Pfam" id="PF04542">
    <property type="entry name" value="Sigma70_r2"/>
    <property type="match status" value="1"/>
</dbReference>
<dbReference type="EMBL" id="SOHM01000031">
    <property type="protein sequence ID" value="TFD86968.1"/>
    <property type="molecule type" value="Genomic_DNA"/>
</dbReference>
<dbReference type="GO" id="GO:0006352">
    <property type="term" value="P:DNA-templated transcription initiation"/>
    <property type="evidence" value="ECO:0007669"/>
    <property type="project" value="InterPro"/>
</dbReference>
<dbReference type="InterPro" id="IPR013325">
    <property type="entry name" value="RNA_pol_sigma_r2"/>
</dbReference>
<evidence type="ECO:0000256" key="1">
    <source>
        <dbReference type="ARBA" id="ARBA00010641"/>
    </source>
</evidence>
<evidence type="ECO:0000256" key="2">
    <source>
        <dbReference type="ARBA" id="ARBA00023015"/>
    </source>
</evidence>
<evidence type="ECO:0000313" key="9">
    <source>
        <dbReference type="EMBL" id="TFD86968.1"/>
    </source>
</evidence>
<organism evidence="9 10">
    <name type="scientific">Cryobacterium lactosi</name>
    <dbReference type="NCBI Taxonomy" id="1259202"/>
    <lineage>
        <taxon>Bacteria</taxon>
        <taxon>Bacillati</taxon>
        <taxon>Actinomycetota</taxon>
        <taxon>Actinomycetes</taxon>
        <taxon>Micrococcales</taxon>
        <taxon>Microbacteriaceae</taxon>
        <taxon>Cryobacterium</taxon>
    </lineage>
</organism>